<dbReference type="AlphaFoldDB" id="A0A517QXF5"/>
<dbReference type="Proteomes" id="UP000317318">
    <property type="component" value="Chromosome"/>
</dbReference>
<evidence type="ECO:0000313" key="1">
    <source>
        <dbReference type="EMBL" id="QDT36335.1"/>
    </source>
</evidence>
<proteinExistence type="predicted"/>
<evidence type="ECO:0000313" key="2">
    <source>
        <dbReference type="Proteomes" id="UP000317318"/>
    </source>
</evidence>
<gene>
    <name evidence="1" type="ORF">Pan189_06910</name>
</gene>
<dbReference type="OrthoDB" id="2617571at2"/>
<organism evidence="1 2">
    <name type="scientific">Stratiformator vulcanicus</name>
    <dbReference type="NCBI Taxonomy" id="2527980"/>
    <lineage>
        <taxon>Bacteria</taxon>
        <taxon>Pseudomonadati</taxon>
        <taxon>Planctomycetota</taxon>
        <taxon>Planctomycetia</taxon>
        <taxon>Planctomycetales</taxon>
        <taxon>Planctomycetaceae</taxon>
        <taxon>Stratiformator</taxon>
    </lineage>
</organism>
<accession>A0A517QXF5</accession>
<protein>
    <submittedName>
        <fullName evidence="1">Uncharacterized protein</fullName>
    </submittedName>
</protein>
<reference evidence="1 2" key="1">
    <citation type="submission" date="2019-02" db="EMBL/GenBank/DDBJ databases">
        <title>Deep-cultivation of Planctomycetes and their phenomic and genomic characterization uncovers novel biology.</title>
        <authorList>
            <person name="Wiegand S."/>
            <person name="Jogler M."/>
            <person name="Boedeker C."/>
            <person name="Pinto D."/>
            <person name="Vollmers J."/>
            <person name="Rivas-Marin E."/>
            <person name="Kohn T."/>
            <person name="Peeters S.H."/>
            <person name="Heuer A."/>
            <person name="Rast P."/>
            <person name="Oberbeckmann S."/>
            <person name="Bunk B."/>
            <person name="Jeske O."/>
            <person name="Meyerdierks A."/>
            <person name="Storesund J.E."/>
            <person name="Kallscheuer N."/>
            <person name="Luecker S."/>
            <person name="Lage O.M."/>
            <person name="Pohl T."/>
            <person name="Merkel B.J."/>
            <person name="Hornburger P."/>
            <person name="Mueller R.-W."/>
            <person name="Bruemmer F."/>
            <person name="Labrenz M."/>
            <person name="Spormann A.M."/>
            <person name="Op den Camp H."/>
            <person name="Overmann J."/>
            <person name="Amann R."/>
            <person name="Jetten M.S.M."/>
            <person name="Mascher T."/>
            <person name="Medema M.H."/>
            <person name="Devos D.P."/>
            <person name="Kaster A.-K."/>
            <person name="Ovreas L."/>
            <person name="Rohde M."/>
            <person name="Galperin M.Y."/>
            <person name="Jogler C."/>
        </authorList>
    </citation>
    <scope>NUCLEOTIDE SEQUENCE [LARGE SCALE GENOMIC DNA]</scope>
    <source>
        <strain evidence="1 2">Pan189</strain>
    </source>
</reference>
<sequence>MTLVVSAYWRDPVSGETKEFTDWSEGRHMAGAERARTELWGSTAIRRRGAKYLPLLAESDLWITPEDLDDFVVEVRELLHHLDDLRVELKRKADCALPHYLHNFLRAAEYAHAKGGGVNIT</sequence>
<name>A0A517QXF5_9PLAN</name>
<keyword evidence="2" id="KW-1185">Reference proteome</keyword>
<dbReference type="RefSeq" id="WP_145362545.1">
    <property type="nucleotide sequence ID" value="NZ_CP036268.1"/>
</dbReference>
<dbReference type="KEGG" id="svp:Pan189_06910"/>
<dbReference type="EMBL" id="CP036268">
    <property type="protein sequence ID" value="QDT36335.1"/>
    <property type="molecule type" value="Genomic_DNA"/>
</dbReference>